<dbReference type="Proteomes" id="UP001378592">
    <property type="component" value="Unassembled WGS sequence"/>
</dbReference>
<name>A0AAN9VP99_9ORTH</name>
<dbReference type="EMBL" id="JAZDUA010000348">
    <property type="protein sequence ID" value="KAK7794097.1"/>
    <property type="molecule type" value="Genomic_DNA"/>
</dbReference>
<keyword evidence="3" id="KW-1185">Reference proteome</keyword>
<proteinExistence type="predicted"/>
<gene>
    <name evidence="2" type="ORF">R5R35_010299</name>
</gene>
<reference evidence="2 3" key="1">
    <citation type="submission" date="2024-03" db="EMBL/GenBank/DDBJ databases">
        <title>The genome assembly and annotation of the cricket Gryllus longicercus Weissman &amp; Gray.</title>
        <authorList>
            <person name="Szrajer S."/>
            <person name="Gray D."/>
            <person name="Ylla G."/>
        </authorList>
    </citation>
    <scope>NUCLEOTIDE SEQUENCE [LARGE SCALE GENOMIC DNA]</scope>
    <source>
        <strain evidence="2">DAG 2021-001</strain>
        <tissue evidence="2">Whole body minus gut</tissue>
    </source>
</reference>
<sequence>MTGSPAAEAPEGAPIPTHGPTCPRRQWFAWRQREPAAGGPGAPGDAERPPAPRWPCWRRWGGPEGEGPDGQQMPRWMRWRRPADESGDWPPKGAQEWREQWSKRCPWRASGCRPYTAARVPLDDSRWLEDFYDWH</sequence>
<organism evidence="2 3">
    <name type="scientific">Gryllus longicercus</name>
    <dbReference type="NCBI Taxonomy" id="2509291"/>
    <lineage>
        <taxon>Eukaryota</taxon>
        <taxon>Metazoa</taxon>
        <taxon>Ecdysozoa</taxon>
        <taxon>Arthropoda</taxon>
        <taxon>Hexapoda</taxon>
        <taxon>Insecta</taxon>
        <taxon>Pterygota</taxon>
        <taxon>Neoptera</taxon>
        <taxon>Polyneoptera</taxon>
        <taxon>Orthoptera</taxon>
        <taxon>Ensifera</taxon>
        <taxon>Gryllidea</taxon>
        <taxon>Grylloidea</taxon>
        <taxon>Gryllidae</taxon>
        <taxon>Gryllinae</taxon>
        <taxon>Gryllus</taxon>
    </lineage>
</organism>
<evidence type="ECO:0000256" key="1">
    <source>
        <dbReference type="SAM" id="MobiDB-lite"/>
    </source>
</evidence>
<dbReference type="AlphaFoldDB" id="A0AAN9VP99"/>
<protein>
    <submittedName>
        <fullName evidence="2">Uncharacterized protein</fullName>
    </submittedName>
</protein>
<evidence type="ECO:0000313" key="2">
    <source>
        <dbReference type="EMBL" id="KAK7794097.1"/>
    </source>
</evidence>
<feature type="region of interest" description="Disordered" evidence="1">
    <location>
        <begin position="1"/>
        <end position="97"/>
    </location>
</feature>
<feature type="compositionally biased region" description="Low complexity" evidence="1">
    <location>
        <begin position="1"/>
        <end position="16"/>
    </location>
</feature>
<comment type="caution">
    <text evidence="2">The sequence shown here is derived from an EMBL/GenBank/DDBJ whole genome shotgun (WGS) entry which is preliminary data.</text>
</comment>
<evidence type="ECO:0000313" key="3">
    <source>
        <dbReference type="Proteomes" id="UP001378592"/>
    </source>
</evidence>
<accession>A0AAN9VP99</accession>